<evidence type="ECO:0000313" key="2">
    <source>
        <dbReference type="Proteomes" id="UP000729402"/>
    </source>
</evidence>
<dbReference type="AlphaFoldDB" id="A0A8J5RSC2"/>
<protein>
    <submittedName>
        <fullName evidence="1">Uncharacterized protein</fullName>
    </submittedName>
</protein>
<dbReference type="PANTHER" id="PTHR47603:SF1">
    <property type="entry name" value="PPR CONTAINING-LIKE PROTEIN"/>
    <property type="match status" value="1"/>
</dbReference>
<reference evidence="1" key="1">
    <citation type="journal article" date="2021" name="bioRxiv">
        <title>Whole Genome Assembly and Annotation of Northern Wild Rice, Zizania palustris L., Supports a Whole Genome Duplication in the Zizania Genus.</title>
        <authorList>
            <person name="Haas M."/>
            <person name="Kono T."/>
            <person name="Macchietto M."/>
            <person name="Millas R."/>
            <person name="McGilp L."/>
            <person name="Shao M."/>
            <person name="Duquette J."/>
            <person name="Hirsch C.N."/>
            <person name="Kimball J."/>
        </authorList>
    </citation>
    <scope>NUCLEOTIDE SEQUENCE</scope>
    <source>
        <tissue evidence="1">Fresh leaf tissue</tissue>
    </source>
</reference>
<keyword evidence="2" id="KW-1185">Reference proteome</keyword>
<proteinExistence type="predicted"/>
<evidence type="ECO:0000313" key="1">
    <source>
        <dbReference type="EMBL" id="KAG8050753.1"/>
    </source>
</evidence>
<organism evidence="1 2">
    <name type="scientific">Zizania palustris</name>
    <name type="common">Northern wild rice</name>
    <dbReference type="NCBI Taxonomy" id="103762"/>
    <lineage>
        <taxon>Eukaryota</taxon>
        <taxon>Viridiplantae</taxon>
        <taxon>Streptophyta</taxon>
        <taxon>Embryophyta</taxon>
        <taxon>Tracheophyta</taxon>
        <taxon>Spermatophyta</taxon>
        <taxon>Magnoliopsida</taxon>
        <taxon>Liliopsida</taxon>
        <taxon>Poales</taxon>
        <taxon>Poaceae</taxon>
        <taxon>BOP clade</taxon>
        <taxon>Oryzoideae</taxon>
        <taxon>Oryzeae</taxon>
        <taxon>Zizaniinae</taxon>
        <taxon>Zizania</taxon>
    </lineage>
</organism>
<dbReference type="Proteomes" id="UP000729402">
    <property type="component" value="Unassembled WGS sequence"/>
</dbReference>
<accession>A0A8J5RSC2</accession>
<name>A0A8J5RSC2_ZIZPA</name>
<gene>
    <name evidence="1" type="ORF">GUJ93_ZPchr0009g1123</name>
</gene>
<dbReference type="PANTHER" id="PTHR47603">
    <property type="entry name" value="PPR CONTAINING-LIKE PROTEIN"/>
    <property type="match status" value="1"/>
</dbReference>
<comment type="caution">
    <text evidence="1">The sequence shown here is derived from an EMBL/GenBank/DDBJ whole genome shotgun (WGS) entry which is preliminary data.</text>
</comment>
<dbReference type="EMBL" id="JAAALK010000289">
    <property type="protein sequence ID" value="KAG8050753.1"/>
    <property type="molecule type" value="Genomic_DNA"/>
</dbReference>
<reference evidence="1" key="2">
    <citation type="submission" date="2021-02" db="EMBL/GenBank/DDBJ databases">
        <authorList>
            <person name="Kimball J.A."/>
            <person name="Haas M.W."/>
            <person name="Macchietto M."/>
            <person name="Kono T."/>
            <person name="Duquette J."/>
            <person name="Shao M."/>
        </authorList>
    </citation>
    <scope>NUCLEOTIDE SEQUENCE</scope>
    <source>
        <tissue evidence="1">Fresh leaf tissue</tissue>
    </source>
</reference>
<sequence length="321" mass="36932">MLAHLRRSFRPLHCLPNTVLASSDPASAFAFAFYSVCSSHFEASSFASSAWYTRHAARDFSTKANNRDATGRGYQHREFKPTTPVKDDDAIIDRIQNSMKESKQGPVGKNLSSAEKKKFLVNTFFDLDDSKEAVYNTLDAWVAFEQDFPVALIKQALQALEKEEQWHRIVQVIKWMLSKGQGNTIKTYEQLVCALEKDNRAEEACRIWEDKIATQDLRSVPWNFCNLMFGIYYRNNKLDMLIKLFKNLEACGRKFRSKDIFRKVEDAYEMLGLTEEKKEMLEKYKDLYNMPPSIANMKVWQLKKAEEKAKSGSNVAPATVS</sequence>
<dbReference type="OrthoDB" id="1878928at2759"/>